<proteinExistence type="predicted"/>
<evidence type="ECO:0000313" key="3">
    <source>
        <dbReference type="Proteomes" id="UP000823674"/>
    </source>
</evidence>
<name>A0ABQ7NRE3_BRACM</name>
<evidence type="ECO:0000313" key="2">
    <source>
        <dbReference type="EMBL" id="KAG5412289.1"/>
    </source>
</evidence>
<protein>
    <submittedName>
        <fullName evidence="2">Uncharacterized protein</fullName>
    </submittedName>
</protein>
<feature type="compositionally biased region" description="Low complexity" evidence="1">
    <location>
        <begin position="31"/>
        <end position="42"/>
    </location>
</feature>
<accession>A0ABQ7NRE3</accession>
<organism evidence="2 3">
    <name type="scientific">Brassica rapa subsp. trilocularis</name>
    <dbReference type="NCBI Taxonomy" id="1813537"/>
    <lineage>
        <taxon>Eukaryota</taxon>
        <taxon>Viridiplantae</taxon>
        <taxon>Streptophyta</taxon>
        <taxon>Embryophyta</taxon>
        <taxon>Tracheophyta</taxon>
        <taxon>Spermatophyta</taxon>
        <taxon>Magnoliopsida</taxon>
        <taxon>eudicotyledons</taxon>
        <taxon>Gunneridae</taxon>
        <taxon>Pentapetalae</taxon>
        <taxon>rosids</taxon>
        <taxon>malvids</taxon>
        <taxon>Brassicales</taxon>
        <taxon>Brassicaceae</taxon>
        <taxon>Brassiceae</taxon>
        <taxon>Brassica</taxon>
    </lineage>
</organism>
<feature type="compositionally biased region" description="Polar residues" evidence="1">
    <location>
        <begin position="251"/>
        <end position="264"/>
    </location>
</feature>
<feature type="compositionally biased region" description="Low complexity" evidence="1">
    <location>
        <begin position="1"/>
        <end position="13"/>
    </location>
</feature>
<dbReference type="Proteomes" id="UP000823674">
    <property type="component" value="Chromosome A02"/>
</dbReference>
<feature type="compositionally biased region" description="Acidic residues" evidence="1">
    <location>
        <begin position="302"/>
        <end position="311"/>
    </location>
</feature>
<dbReference type="InterPro" id="IPR044198">
    <property type="entry name" value="DEK"/>
</dbReference>
<feature type="compositionally biased region" description="Basic and acidic residues" evidence="1">
    <location>
        <begin position="312"/>
        <end position="340"/>
    </location>
</feature>
<comment type="caution">
    <text evidence="2">The sequence shown here is derived from an EMBL/GenBank/DDBJ whole genome shotgun (WGS) entry which is preliminary data.</text>
</comment>
<reference evidence="2 3" key="1">
    <citation type="submission" date="2021-03" db="EMBL/GenBank/DDBJ databases">
        <authorList>
            <person name="King G.J."/>
            <person name="Bancroft I."/>
            <person name="Baten A."/>
            <person name="Bloomfield J."/>
            <person name="Borpatragohain P."/>
            <person name="He Z."/>
            <person name="Irish N."/>
            <person name="Irwin J."/>
            <person name="Liu K."/>
            <person name="Mauleon R.P."/>
            <person name="Moore J."/>
            <person name="Morris R."/>
            <person name="Ostergaard L."/>
            <person name="Wang B."/>
            <person name="Wells R."/>
        </authorList>
    </citation>
    <scope>NUCLEOTIDE SEQUENCE [LARGE SCALE GENOMIC DNA]</scope>
    <source>
        <strain evidence="2">R-o-18</strain>
        <tissue evidence="2">Leaf</tissue>
    </source>
</reference>
<dbReference type="PANTHER" id="PTHR13468">
    <property type="entry name" value="DEK PROTEIN"/>
    <property type="match status" value="1"/>
</dbReference>
<gene>
    <name evidence="2" type="primary">A02g512780.1_BraROA</name>
    <name evidence="2" type="ORF">IGI04_008608</name>
</gene>
<dbReference type="PANTHER" id="PTHR13468:SF16">
    <property type="entry name" value="DEK C-TERMINAL DOMAIN-CONTAINING PROTEIN"/>
    <property type="match status" value="1"/>
</dbReference>
<dbReference type="EMBL" id="JADBGQ010000002">
    <property type="protein sequence ID" value="KAG5412289.1"/>
    <property type="molecule type" value="Genomic_DNA"/>
</dbReference>
<sequence length="340" mass="37891">MATETLEETTTPEVKSPAKDEIGAGDEEGNVSKNSSVTQSSSERPTRERKKVERFSLPSPTRAIPNKSVSIEKGLGTPLREIPNVAHQLSKRKADGNLILLHTILYGKKAKAQMIKKNISQFSGFVWSEEEEEKQRAKVKEKLDKCIKEKLIFFCDVLDIPINRSHIKKVRSQRAQDHTKKKRKSGESSDPPAKRKRQAKKGDHPSDKEVGKDEGDSDSEDSKDTHEEDATAPEEEDSDHEKTETEEERISSGTKDSKNSGGSSLVTFAVCNKHSGDHFGVDLLHRKKEVKGVITDAISEMSDVEDEESEAGSEKEKEEEVKAEAGSDKEKAEDHEKLED</sequence>
<feature type="region of interest" description="Disordered" evidence="1">
    <location>
        <begin position="168"/>
        <end position="264"/>
    </location>
</feature>
<feature type="compositionally biased region" description="Basic and acidic residues" evidence="1">
    <location>
        <begin position="44"/>
        <end position="54"/>
    </location>
</feature>
<keyword evidence="3" id="KW-1185">Reference proteome</keyword>
<feature type="region of interest" description="Disordered" evidence="1">
    <location>
        <begin position="1"/>
        <end position="69"/>
    </location>
</feature>
<feature type="compositionally biased region" description="Basic and acidic residues" evidence="1">
    <location>
        <begin position="200"/>
        <end position="229"/>
    </location>
</feature>
<evidence type="ECO:0000256" key="1">
    <source>
        <dbReference type="SAM" id="MobiDB-lite"/>
    </source>
</evidence>
<feature type="region of interest" description="Disordered" evidence="1">
    <location>
        <begin position="298"/>
        <end position="340"/>
    </location>
</feature>